<comment type="caution">
    <text evidence="1">The sequence shown here is derived from an EMBL/GenBank/DDBJ whole genome shotgun (WGS) entry which is preliminary data.</text>
</comment>
<evidence type="ECO:0000313" key="2">
    <source>
        <dbReference type="Proteomes" id="UP000218231"/>
    </source>
</evidence>
<accession>A0A2A2K117</accession>
<reference evidence="1 2" key="1">
    <citation type="journal article" date="2017" name="Curr. Biol.">
        <title>Genome architecture and evolution of a unichromosomal asexual nematode.</title>
        <authorList>
            <person name="Fradin H."/>
            <person name="Zegar C."/>
            <person name="Gutwein M."/>
            <person name="Lucas J."/>
            <person name="Kovtun M."/>
            <person name="Corcoran D."/>
            <person name="Baugh L.R."/>
            <person name="Kiontke K."/>
            <person name="Gunsalus K."/>
            <person name="Fitch D.H."/>
            <person name="Piano F."/>
        </authorList>
    </citation>
    <scope>NUCLEOTIDE SEQUENCE [LARGE SCALE GENOMIC DNA]</scope>
    <source>
        <strain evidence="1">PF1309</strain>
    </source>
</reference>
<sequence>MNDDDVIVLSDDEIETQRDRNKQKVNETSACRRSRIGQNSFFNIRQEDNQQLKQQLKFDDVKDIEEIYSNKFSFDPRASASDAKVPRKYVHQRIHAMGRKLINAKLQAPDLMQSYLDRIAELEGKNQIRKNISGFIQKCSVAVENQLKEQKTQLDELRGYAKEVVRQRSFFEHPNSKFRDPEIQNYIREQVDIGMKKELKKTREVQMNVLNGSTSSAPIRERQFRYANMLNQQLQVNISQLLVLFRGMPLSYDNLHEVCNPPFLFYAKYWNHSYPAILEHR</sequence>
<evidence type="ECO:0000313" key="1">
    <source>
        <dbReference type="EMBL" id="PAV67631.1"/>
    </source>
</evidence>
<name>A0A2A2K117_9BILA</name>
<dbReference type="AlphaFoldDB" id="A0A2A2K117"/>
<proteinExistence type="predicted"/>
<organism evidence="1 2">
    <name type="scientific">Diploscapter pachys</name>
    <dbReference type="NCBI Taxonomy" id="2018661"/>
    <lineage>
        <taxon>Eukaryota</taxon>
        <taxon>Metazoa</taxon>
        <taxon>Ecdysozoa</taxon>
        <taxon>Nematoda</taxon>
        <taxon>Chromadorea</taxon>
        <taxon>Rhabditida</taxon>
        <taxon>Rhabditina</taxon>
        <taxon>Rhabditomorpha</taxon>
        <taxon>Rhabditoidea</taxon>
        <taxon>Rhabditidae</taxon>
        <taxon>Diploscapter</taxon>
    </lineage>
</organism>
<dbReference type="Proteomes" id="UP000218231">
    <property type="component" value="Unassembled WGS sequence"/>
</dbReference>
<keyword evidence="2" id="KW-1185">Reference proteome</keyword>
<dbReference type="EMBL" id="LIAE01009899">
    <property type="protein sequence ID" value="PAV67631.1"/>
    <property type="molecule type" value="Genomic_DNA"/>
</dbReference>
<protein>
    <submittedName>
        <fullName evidence="1">Uncharacterized protein</fullName>
    </submittedName>
</protein>
<gene>
    <name evidence="1" type="ORF">WR25_18027</name>
</gene>